<dbReference type="GO" id="GO:0033167">
    <property type="term" value="C:ARC complex"/>
    <property type="evidence" value="ECO:0007669"/>
    <property type="project" value="InterPro"/>
</dbReference>
<organism evidence="2 3">
    <name type="scientific">Exidia glandulosa HHB12029</name>
    <dbReference type="NCBI Taxonomy" id="1314781"/>
    <lineage>
        <taxon>Eukaryota</taxon>
        <taxon>Fungi</taxon>
        <taxon>Dikarya</taxon>
        <taxon>Basidiomycota</taxon>
        <taxon>Agaricomycotina</taxon>
        <taxon>Agaricomycetes</taxon>
        <taxon>Auriculariales</taxon>
        <taxon>Exidiaceae</taxon>
        <taxon>Exidia</taxon>
    </lineage>
</organism>
<dbReference type="InterPro" id="IPR018606">
    <property type="entry name" value="Arb1"/>
</dbReference>
<keyword evidence="3" id="KW-1185">Reference proteome</keyword>
<dbReference type="Proteomes" id="UP000077266">
    <property type="component" value="Unassembled WGS sequence"/>
</dbReference>
<evidence type="ECO:0000313" key="3">
    <source>
        <dbReference type="Proteomes" id="UP000077266"/>
    </source>
</evidence>
<dbReference type="EMBL" id="KV426033">
    <property type="protein sequence ID" value="KZV91197.1"/>
    <property type="molecule type" value="Genomic_DNA"/>
</dbReference>
<dbReference type="OrthoDB" id="435402at2759"/>
<dbReference type="GO" id="GO:0031047">
    <property type="term" value="P:regulatory ncRNA-mediated gene silencing"/>
    <property type="evidence" value="ECO:0007669"/>
    <property type="project" value="InterPro"/>
</dbReference>
<accession>A0A165GYS1</accession>
<reference evidence="2 3" key="1">
    <citation type="journal article" date="2016" name="Mol. Biol. Evol.">
        <title>Comparative Genomics of Early-Diverging Mushroom-Forming Fungi Provides Insights into the Origins of Lignocellulose Decay Capabilities.</title>
        <authorList>
            <person name="Nagy L.G."/>
            <person name="Riley R."/>
            <person name="Tritt A."/>
            <person name="Adam C."/>
            <person name="Daum C."/>
            <person name="Floudas D."/>
            <person name="Sun H."/>
            <person name="Yadav J.S."/>
            <person name="Pangilinan J."/>
            <person name="Larsson K.H."/>
            <person name="Matsuura K."/>
            <person name="Barry K."/>
            <person name="Labutti K."/>
            <person name="Kuo R."/>
            <person name="Ohm R.A."/>
            <person name="Bhattacharya S.S."/>
            <person name="Shirouzu T."/>
            <person name="Yoshinaga Y."/>
            <person name="Martin F.M."/>
            <person name="Grigoriev I.V."/>
            <person name="Hibbett D.S."/>
        </authorList>
    </citation>
    <scope>NUCLEOTIDE SEQUENCE [LARGE SCALE GENOMIC DNA]</scope>
    <source>
        <strain evidence="2 3">HHB12029</strain>
    </source>
</reference>
<sequence>MGAPDSTPVAATAVSDDVQRGFVGQYEVDEAGVPYYRFPPWPQPPSGVSIVPFKAFKPVGIVVDDDGGEEKDGAGIATVMLPVQHGENATGSKGAKKRRRAQAEKNALTGVRLTWDQQWEEADRLAPRRAYNPNEVMADRLHQAIHEFSGSRTWTPHLQSCFDFFRQFIGIITNPNQQHRTKKRSADEEPDISDDDDDDEDDIAPEGMGAAAASFDQTQFEANIVEVDDEETAAERHRDALLDRFLDKPDHAMKVFLSSYFSAKGMLWVPAKLRDAPTLMHFFIDYLLKHGVLPDARKALERARAVTELAKVELPATSDISKVLSPEKFGELCKRAWGFTDKNDLGSIGYEPQPLAGNNAGVQIIDPDTMPVEPMQVDINGHTVNVPAATAEAALAGSGWDAVETVGAGWGDASASGWDTHDSVQPEIEDWTLSGAPERPLSEWLGGVDPASLKQYRSELSTRRLIRTLPPNPGTTGPASQLATLVMGKWSNGFSKDIERPQALLNEGEQDWVPGEEEISVFVHPDVVEKVVLGFGLQCVWVQVREEKKGKGKKKPQSWWYVESHRGAFMTYWTIDELEEKAPK</sequence>
<dbReference type="STRING" id="1314781.A0A165GYS1"/>
<feature type="compositionally biased region" description="Acidic residues" evidence="1">
    <location>
        <begin position="188"/>
        <end position="204"/>
    </location>
</feature>
<evidence type="ECO:0000313" key="2">
    <source>
        <dbReference type="EMBL" id="KZV91197.1"/>
    </source>
</evidence>
<dbReference type="Pfam" id="PF09692">
    <property type="entry name" value="Arb1"/>
    <property type="match status" value="1"/>
</dbReference>
<dbReference type="AlphaFoldDB" id="A0A165GYS1"/>
<gene>
    <name evidence="2" type="ORF">EXIGLDRAFT_837316</name>
</gene>
<proteinExistence type="predicted"/>
<feature type="region of interest" description="Disordered" evidence="1">
    <location>
        <begin position="176"/>
        <end position="205"/>
    </location>
</feature>
<evidence type="ECO:0000256" key="1">
    <source>
        <dbReference type="SAM" id="MobiDB-lite"/>
    </source>
</evidence>
<name>A0A165GYS1_EXIGL</name>
<protein>
    <submittedName>
        <fullName evidence="2">Uncharacterized protein</fullName>
    </submittedName>
</protein>
<dbReference type="InParanoid" id="A0A165GYS1"/>